<dbReference type="Gene3D" id="3.30.559.30">
    <property type="entry name" value="Nonribosomal peptide synthetase, condensation domain"/>
    <property type="match status" value="1"/>
</dbReference>
<evidence type="ECO:0000256" key="11">
    <source>
        <dbReference type="ARBA" id="ARBA00033407"/>
    </source>
</evidence>
<dbReference type="AlphaFoldDB" id="A0A0F7VSL9"/>
<dbReference type="NCBIfam" id="NF006787">
    <property type="entry name" value="PRK09294.1-1"/>
    <property type="match status" value="1"/>
</dbReference>
<dbReference type="Gene3D" id="3.30.559.10">
    <property type="entry name" value="Chloramphenicol acetyltransferase-like domain"/>
    <property type="match status" value="1"/>
</dbReference>
<proteinExistence type="inferred from homology"/>
<dbReference type="EC" id="2.3.1.282" evidence="5"/>
<gene>
    <name evidence="13" type="primary">cxm20</name>
</gene>
<dbReference type="InterPro" id="IPR023213">
    <property type="entry name" value="CAT-like_dom_sf"/>
</dbReference>
<evidence type="ECO:0000313" key="13">
    <source>
        <dbReference type="EMBL" id="CQR60482.1"/>
    </source>
</evidence>
<feature type="domain" description="Phthiocerol/phthiodiolone dimycocerosyl transferase C-terminal" evidence="12">
    <location>
        <begin position="190"/>
        <end position="375"/>
    </location>
</feature>
<comment type="catalytic activity">
    <reaction evidence="3">
        <text>2 a mycocerosyl-[mycocerosic acid synthase] + a phthiodiolone = a dimycocerosyl phthiodiolone + 2 holo-[mycocerosic acid synthase].</text>
        <dbReference type="EC" id="2.3.1.282"/>
    </reaction>
</comment>
<evidence type="ECO:0000313" key="14">
    <source>
        <dbReference type="Proteomes" id="UP000035016"/>
    </source>
</evidence>
<protein>
    <recommendedName>
        <fullName evidence="6">Phthiocerol/phthiodiolone dimycocerosyl transferase</fullName>
        <ecNumber evidence="5">2.3.1.282</ecNumber>
    </recommendedName>
    <alternativeName>
        <fullName evidence="11">Acyltransferase PapA5</fullName>
    </alternativeName>
    <alternativeName>
        <fullName evidence="9">Phthiocerol/phthiodiolone O-acyltransferase</fullName>
    </alternativeName>
    <alternativeName>
        <fullName evidence="10">Polyketide synthase-associated protein A5</fullName>
    </alternativeName>
</protein>
<dbReference type="InterPro" id="IPR031641">
    <property type="entry name" value="PapA_C"/>
</dbReference>
<dbReference type="SUPFAM" id="SSF52777">
    <property type="entry name" value="CoA-dependent acyltransferases"/>
    <property type="match status" value="2"/>
</dbReference>
<dbReference type="KEGG" id="sle:cxm20"/>
<dbReference type="EMBL" id="LN831790">
    <property type="protein sequence ID" value="CQR60482.1"/>
    <property type="molecule type" value="Genomic_DNA"/>
</dbReference>
<evidence type="ECO:0000256" key="10">
    <source>
        <dbReference type="ARBA" id="ARBA00032317"/>
    </source>
</evidence>
<accession>A0A0F7VSL9</accession>
<evidence type="ECO:0000256" key="9">
    <source>
        <dbReference type="ARBA" id="ARBA00030465"/>
    </source>
</evidence>
<comment type="catalytic activity">
    <reaction evidence="2">
        <text>2 a mycocerosyl-[mycocerosic acid synthase] + a phenolphthiocerol = a dimycocerosyl phenolphthiocerol + 2 holo-[mycocerosic acid synthase].</text>
        <dbReference type="EC" id="2.3.1.282"/>
    </reaction>
</comment>
<dbReference type="GO" id="GO:0016746">
    <property type="term" value="F:acyltransferase activity"/>
    <property type="evidence" value="ECO:0007669"/>
    <property type="project" value="UniProtKB-KW"/>
</dbReference>
<dbReference type="Pfam" id="PF16911">
    <property type="entry name" value="PapA_C"/>
    <property type="match status" value="1"/>
</dbReference>
<evidence type="ECO:0000256" key="4">
    <source>
        <dbReference type="ARBA" id="ARBA00006558"/>
    </source>
</evidence>
<keyword evidence="8 13" id="KW-0012">Acyltransferase</keyword>
<evidence type="ECO:0000256" key="7">
    <source>
        <dbReference type="ARBA" id="ARBA00022679"/>
    </source>
</evidence>
<comment type="catalytic activity">
    <reaction evidence="1">
        <text>2 a mycocerosyl-[mycocerosic acid synthase] + a phthiocerol = a dimycocerosyl phthiocerol + 2 holo-[mycocerosic acid synthase].</text>
        <dbReference type="EC" id="2.3.1.282"/>
    </reaction>
</comment>
<evidence type="ECO:0000259" key="12">
    <source>
        <dbReference type="Pfam" id="PF16911"/>
    </source>
</evidence>
<evidence type="ECO:0000256" key="2">
    <source>
        <dbReference type="ARBA" id="ARBA00000625"/>
    </source>
</evidence>
<evidence type="ECO:0000256" key="1">
    <source>
        <dbReference type="ARBA" id="ARBA00000026"/>
    </source>
</evidence>
<dbReference type="Proteomes" id="UP000035016">
    <property type="component" value="Chromosome Chromosome"/>
</dbReference>
<evidence type="ECO:0000256" key="6">
    <source>
        <dbReference type="ARBA" id="ARBA00013449"/>
    </source>
</evidence>
<reference evidence="13 14" key="1">
    <citation type="submission" date="2015-02" db="EMBL/GenBank/DDBJ databases">
        <authorList>
            <person name="Gomez-Escribano P.J."/>
        </authorList>
    </citation>
    <scope>NUCLEOTIDE SEQUENCE [LARGE SCALE GENOMIC DNA]</scope>
    <source>
        <strain evidence="14">C34 (DSM 42122 / NRRL B-24963)</strain>
    </source>
</reference>
<comment type="similarity">
    <text evidence="4">Belongs to the acyltransferase PapA5 family.</text>
</comment>
<sequence>MTEAGTWRALSPTERIHAAREVYIGYVVHTAGPLDPRALATAYAAVCRAYPQFAARLADGADGPVFAAGGTPPEVRVRKGDPERPLSGAGFDQYRALSALDVVRDGEEASVCLATHHSIADARHAFEVLAALWSCYTDAVRGLPVDLPRRPYPRSLESLLAERGVRASAPAPEQPPVPHTAPLPEACERHVVQHRLTAARTTALAELGHREGVTVNGLLAGAALLTEAELRDVPLTELVYRYAVDLRHRLTPPVGPTEGTNVLGGVAFRAGEEVAADAVAIGRAIGAQLRAGLSDGSVQRSLLDLVGRPAPGGRPWDPRTAPTVVSLMNWGRVPHLRTPDGLRLTGFRSASRIREAGPLGGYVVSTFDGRTGIDLAWPEGDPQLPHRLARLDAHLNRLTARL</sequence>
<keyword evidence="7 13" id="KW-0808">Transferase</keyword>
<evidence type="ECO:0000256" key="3">
    <source>
        <dbReference type="ARBA" id="ARBA00001907"/>
    </source>
</evidence>
<dbReference type="BioCyc" id="MetaCyc:MONOMER-20749"/>
<evidence type="ECO:0000256" key="5">
    <source>
        <dbReference type="ARBA" id="ARBA00012866"/>
    </source>
</evidence>
<evidence type="ECO:0000256" key="8">
    <source>
        <dbReference type="ARBA" id="ARBA00023315"/>
    </source>
</evidence>
<dbReference type="RefSeq" id="WP_029387782.1">
    <property type="nucleotide sequence ID" value="NZ_AZSD01000593.1"/>
</dbReference>
<organism evidence="13 14">
    <name type="scientific">Streptomyces leeuwenhoekii</name>
    <dbReference type="NCBI Taxonomy" id="1437453"/>
    <lineage>
        <taxon>Bacteria</taxon>
        <taxon>Bacillati</taxon>
        <taxon>Actinomycetota</taxon>
        <taxon>Actinomycetes</taxon>
        <taxon>Kitasatosporales</taxon>
        <taxon>Streptomycetaceae</taxon>
        <taxon>Streptomyces</taxon>
    </lineage>
</organism>
<name>A0A0F7VSL9_STRLW</name>